<dbReference type="PROSITE" id="PS50005">
    <property type="entry name" value="TPR"/>
    <property type="match status" value="1"/>
</dbReference>
<accession>A0A935UGF8</accession>
<dbReference type="InterPro" id="IPR011990">
    <property type="entry name" value="TPR-like_helical_dom_sf"/>
</dbReference>
<dbReference type="EMBL" id="JADJMH010000004">
    <property type="protein sequence ID" value="MBK7674408.1"/>
    <property type="molecule type" value="Genomic_DNA"/>
</dbReference>
<evidence type="ECO:0000256" key="1">
    <source>
        <dbReference type="PROSITE-ProRule" id="PRU00339"/>
    </source>
</evidence>
<reference evidence="3 4" key="1">
    <citation type="submission" date="2020-10" db="EMBL/GenBank/DDBJ databases">
        <title>Connecting structure to function with the recovery of over 1000 high-quality activated sludge metagenome-assembled genomes encoding full-length rRNA genes using long-read sequencing.</title>
        <authorList>
            <person name="Singleton C.M."/>
            <person name="Petriglieri F."/>
            <person name="Kristensen J.M."/>
            <person name="Kirkegaard R.H."/>
            <person name="Michaelsen T.Y."/>
            <person name="Andersen M.H."/>
            <person name="Karst S.M."/>
            <person name="Dueholm M.S."/>
            <person name="Nielsen P.H."/>
            <person name="Albertsen M."/>
        </authorList>
    </citation>
    <scope>NUCLEOTIDE SEQUENCE [LARGE SCALE GENOMIC DNA]</scope>
    <source>
        <strain evidence="3">EsbW_18-Q3-R4-48_BATAC.285</strain>
    </source>
</reference>
<comment type="caution">
    <text evidence="3">The sequence shown here is derived from an EMBL/GenBank/DDBJ whole genome shotgun (WGS) entry which is preliminary data.</text>
</comment>
<dbReference type="InterPro" id="IPR019734">
    <property type="entry name" value="TPR_rpt"/>
</dbReference>
<evidence type="ECO:0000256" key="2">
    <source>
        <dbReference type="SAM" id="MobiDB-lite"/>
    </source>
</evidence>
<dbReference type="Gene3D" id="1.25.40.10">
    <property type="entry name" value="Tetratricopeptide repeat domain"/>
    <property type="match status" value="2"/>
</dbReference>
<evidence type="ECO:0000313" key="4">
    <source>
        <dbReference type="Proteomes" id="UP000697998"/>
    </source>
</evidence>
<dbReference type="Pfam" id="PF13181">
    <property type="entry name" value="TPR_8"/>
    <property type="match status" value="1"/>
</dbReference>
<dbReference type="SUPFAM" id="SSF48452">
    <property type="entry name" value="TPR-like"/>
    <property type="match status" value="1"/>
</dbReference>
<keyword evidence="1" id="KW-0802">TPR repeat</keyword>
<feature type="region of interest" description="Disordered" evidence="2">
    <location>
        <begin position="148"/>
        <end position="189"/>
    </location>
</feature>
<dbReference type="PROSITE" id="PS50293">
    <property type="entry name" value="TPR_REGION"/>
    <property type="match status" value="1"/>
</dbReference>
<sequence length="189" mass="20623">MIDALFDLFGTFYQTGNFLQAERIACRILETIPDDIVSLQFLGLVYYRTGRREEAIEAFNAATCRGLDDGTHPRVDSRLRASAQCLRAARVPGSAVATAWYDLGLVLLRLRRHQQAISAFQSALSGRPDFRAAQRAIARVSASFCRQDSPKANRKLPAAGRSLGADPRSGLGRGAAQPAGLRRAAFATR</sequence>
<name>A0A935UGF8_9PROT</name>
<dbReference type="Pfam" id="PF13432">
    <property type="entry name" value="TPR_16"/>
    <property type="match status" value="1"/>
</dbReference>
<evidence type="ECO:0000313" key="3">
    <source>
        <dbReference type="EMBL" id="MBK7674408.1"/>
    </source>
</evidence>
<feature type="repeat" description="TPR" evidence="1">
    <location>
        <begin position="97"/>
        <end position="130"/>
    </location>
</feature>
<dbReference type="SMART" id="SM00028">
    <property type="entry name" value="TPR"/>
    <property type="match status" value="2"/>
</dbReference>
<organism evidence="3 4">
    <name type="scientific">Candidatus Accumulibacter proximus</name>
    <dbReference type="NCBI Taxonomy" id="2954385"/>
    <lineage>
        <taxon>Bacteria</taxon>
        <taxon>Pseudomonadati</taxon>
        <taxon>Pseudomonadota</taxon>
        <taxon>Betaproteobacteria</taxon>
        <taxon>Candidatus Accumulibacter</taxon>
    </lineage>
</organism>
<proteinExistence type="predicted"/>
<dbReference type="AlphaFoldDB" id="A0A935UGF8"/>
<dbReference type="Proteomes" id="UP000697998">
    <property type="component" value="Unassembled WGS sequence"/>
</dbReference>
<protein>
    <submittedName>
        <fullName evidence="3">Tetratricopeptide repeat protein</fullName>
    </submittedName>
</protein>
<gene>
    <name evidence="3" type="ORF">IPJ27_06340</name>
</gene>